<protein>
    <submittedName>
        <fullName evidence="1">Uncharacterized protein</fullName>
    </submittedName>
</protein>
<keyword evidence="2" id="KW-1185">Reference proteome</keyword>
<name>A0AA40HSP4_CNENI</name>
<proteinExistence type="predicted"/>
<organism evidence="1 2">
    <name type="scientific">Cnephaeus nilssonii</name>
    <name type="common">Northern bat</name>
    <name type="synonym">Eptesicus nilssonii</name>
    <dbReference type="NCBI Taxonomy" id="3371016"/>
    <lineage>
        <taxon>Eukaryota</taxon>
        <taxon>Metazoa</taxon>
        <taxon>Chordata</taxon>
        <taxon>Craniata</taxon>
        <taxon>Vertebrata</taxon>
        <taxon>Euteleostomi</taxon>
        <taxon>Mammalia</taxon>
        <taxon>Eutheria</taxon>
        <taxon>Laurasiatheria</taxon>
        <taxon>Chiroptera</taxon>
        <taxon>Yangochiroptera</taxon>
        <taxon>Vespertilionidae</taxon>
        <taxon>Cnephaeus</taxon>
    </lineage>
</organism>
<accession>A0AA40HSP4</accession>
<gene>
    <name evidence="1" type="ORF">QTO34_002736</name>
</gene>
<dbReference type="Proteomes" id="UP001177744">
    <property type="component" value="Unassembled WGS sequence"/>
</dbReference>
<sequence>MLVSVAGSPTASFNQVLSNVQVLWTYFGHLKHFCKGSDVRKGRGGGLMQELMLRKSIDLGYGEALVYPRLPKGKDLQ</sequence>
<dbReference type="AlphaFoldDB" id="A0AA40HSP4"/>
<reference evidence="1" key="1">
    <citation type="submission" date="2023-06" db="EMBL/GenBank/DDBJ databases">
        <title>Reference genome for the Northern bat (Eptesicus nilssonii), a most northern bat species.</title>
        <authorList>
            <person name="Laine V.N."/>
            <person name="Pulliainen A.T."/>
            <person name="Lilley T.M."/>
        </authorList>
    </citation>
    <scope>NUCLEOTIDE SEQUENCE</scope>
    <source>
        <strain evidence="1">BLF_Eptnil</strain>
        <tissue evidence="1">Kidney</tissue>
    </source>
</reference>
<evidence type="ECO:0000313" key="2">
    <source>
        <dbReference type="Proteomes" id="UP001177744"/>
    </source>
</evidence>
<dbReference type="EMBL" id="JAULJE010000012">
    <property type="protein sequence ID" value="KAK1336701.1"/>
    <property type="molecule type" value="Genomic_DNA"/>
</dbReference>
<evidence type="ECO:0000313" key="1">
    <source>
        <dbReference type="EMBL" id="KAK1336701.1"/>
    </source>
</evidence>
<comment type="caution">
    <text evidence="1">The sequence shown here is derived from an EMBL/GenBank/DDBJ whole genome shotgun (WGS) entry which is preliminary data.</text>
</comment>